<proteinExistence type="predicted"/>
<organism evidence="1">
    <name type="scientific">marine sediment metagenome</name>
    <dbReference type="NCBI Taxonomy" id="412755"/>
    <lineage>
        <taxon>unclassified sequences</taxon>
        <taxon>metagenomes</taxon>
        <taxon>ecological metagenomes</taxon>
    </lineage>
</organism>
<dbReference type="EMBL" id="BARU01036844">
    <property type="protein sequence ID" value="GAH81602.1"/>
    <property type="molecule type" value="Genomic_DNA"/>
</dbReference>
<evidence type="ECO:0000313" key="1">
    <source>
        <dbReference type="EMBL" id="GAH81602.1"/>
    </source>
</evidence>
<dbReference type="Gene3D" id="2.60.120.200">
    <property type="match status" value="1"/>
</dbReference>
<dbReference type="InterPro" id="IPR013320">
    <property type="entry name" value="ConA-like_dom_sf"/>
</dbReference>
<feature type="non-terminal residue" evidence="1">
    <location>
        <position position="170"/>
    </location>
</feature>
<comment type="caution">
    <text evidence="1">The sequence shown here is derived from an EMBL/GenBank/DDBJ whole genome shotgun (WGS) entry which is preliminary data.</text>
</comment>
<dbReference type="SUPFAM" id="SSF49899">
    <property type="entry name" value="Concanavalin A-like lectins/glucanases"/>
    <property type="match status" value="1"/>
</dbReference>
<dbReference type="AlphaFoldDB" id="X1IIR8"/>
<reference evidence="1" key="1">
    <citation type="journal article" date="2014" name="Front. Microbiol.">
        <title>High frequency of phylogenetically diverse reductive dehalogenase-homologous genes in deep subseafloor sedimentary metagenomes.</title>
        <authorList>
            <person name="Kawai M."/>
            <person name="Futagami T."/>
            <person name="Toyoda A."/>
            <person name="Takaki Y."/>
            <person name="Nishi S."/>
            <person name="Hori S."/>
            <person name="Arai W."/>
            <person name="Tsubouchi T."/>
            <person name="Morono Y."/>
            <person name="Uchiyama I."/>
            <person name="Ito T."/>
            <person name="Fujiyama A."/>
            <person name="Inagaki F."/>
            <person name="Takami H."/>
        </authorList>
    </citation>
    <scope>NUCLEOTIDE SEQUENCE</scope>
    <source>
        <strain evidence="1">Expedition CK06-06</strain>
    </source>
</reference>
<sequence length="170" mass="18462">MIGYDKLALNHQILLDLPFREATGLITHDVAKPHHIASLAGHAPVWGEIALSGLGVLEFGAGLNRYLEIPAADTVDLDFTGDFTLATWIYPVYTALAMIIMCRNTTGEGIVGCGWCMYLYNNLLFTPSTLLSLRTNQVGSRTECYAAGFPDSEWQLVGFSRDSAGLTATC</sequence>
<protein>
    <submittedName>
        <fullName evidence="1">Uncharacterized protein</fullName>
    </submittedName>
</protein>
<gene>
    <name evidence="1" type="ORF">S03H2_57479</name>
</gene>
<name>X1IIR8_9ZZZZ</name>
<accession>X1IIR8</accession>